<evidence type="ECO:0000313" key="7">
    <source>
        <dbReference type="Proteomes" id="UP000037251"/>
    </source>
</evidence>
<gene>
    <name evidence="6" type="ORF">ADK37_07065</name>
</gene>
<dbReference type="Pfam" id="PF00440">
    <property type="entry name" value="TetR_N"/>
    <property type="match status" value="1"/>
</dbReference>
<dbReference type="Proteomes" id="UP000037251">
    <property type="component" value="Unassembled WGS sequence"/>
</dbReference>
<dbReference type="PROSITE" id="PS50977">
    <property type="entry name" value="HTH_TETR_2"/>
    <property type="match status" value="1"/>
</dbReference>
<dbReference type="SUPFAM" id="SSF48498">
    <property type="entry name" value="Tetracyclin repressor-like, C-terminal domain"/>
    <property type="match status" value="1"/>
</dbReference>
<name>A0A0L8LS88_9ACTN</name>
<evidence type="ECO:0000256" key="4">
    <source>
        <dbReference type="PROSITE-ProRule" id="PRU00335"/>
    </source>
</evidence>
<evidence type="ECO:0000256" key="3">
    <source>
        <dbReference type="ARBA" id="ARBA00023163"/>
    </source>
</evidence>
<protein>
    <submittedName>
        <fullName evidence="6">TetR family transcriptional regulator</fullName>
    </submittedName>
</protein>
<dbReference type="EMBL" id="LGUS01000046">
    <property type="protein sequence ID" value="KOG40964.1"/>
    <property type="molecule type" value="Genomic_DNA"/>
</dbReference>
<evidence type="ECO:0000256" key="1">
    <source>
        <dbReference type="ARBA" id="ARBA00023015"/>
    </source>
</evidence>
<evidence type="ECO:0000313" key="6">
    <source>
        <dbReference type="EMBL" id="KOG40964.1"/>
    </source>
</evidence>
<comment type="caution">
    <text evidence="6">The sequence shown here is derived from an EMBL/GenBank/DDBJ whole genome shotgun (WGS) entry which is preliminary data.</text>
</comment>
<dbReference type="RefSeq" id="WP_030040552.1">
    <property type="nucleotide sequence ID" value="NZ_KL575601.1"/>
</dbReference>
<proteinExistence type="predicted"/>
<dbReference type="PANTHER" id="PTHR30055">
    <property type="entry name" value="HTH-TYPE TRANSCRIPTIONAL REGULATOR RUTR"/>
    <property type="match status" value="1"/>
</dbReference>
<dbReference type="InterPro" id="IPR001647">
    <property type="entry name" value="HTH_TetR"/>
</dbReference>
<dbReference type="PATRIC" id="fig|67356.5.peg.1546"/>
<dbReference type="InterPro" id="IPR036271">
    <property type="entry name" value="Tet_transcr_reg_TetR-rel_C_sf"/>
</dbReference>
<dbReference type="PANTHER" id="PTHR30055:SF234">
    <property type="entry name" value="HTH-TYPE TRANSCRIPTIONAL REGULATOR BETI"/>
    <property type="match status" value="1"/>
</dbReference>
<dbReference type="STRING" id="67356.AQJ84_39410"/>
<feature type="domain" description="HTH tetR-type" evidence="5">
    <location>
        <begin position="7"/>
        <end position="67"/>
    </location>
</feature>
<dbReference type="InterPro" id="IPR047923">
    <property type="entry name" value="ArpA-like"/>
</dbReference>
<organism evidence="6 7">
    <name type="scientific">Streptomyces resistomycificus</name>
    <dbReference type="NCBI Taxonomy" id="67356"/>
    <lineage>
        <taxon>Bacteria</taxon>
        <taxon>Bacillati</taxon>
        <taxon>Actinomycetota</taxon>
        <taxon>Actinomycetes</taxon>
        <taxon>Kitasatosporales</taxon>
        <taxon>Streptomycetaceae</taxon>
        <taxon>Streptomyces</taxon>
        <taxon>Streptomyces aurantiacus group</taxon>
    </lineage>
</organism>
<keyword evidence="7" id="KW-1185">Reference proteome</keyword>
<dbReference type="InterPro" id="IPR023772">
    <property type="entry name" value="DNA-bd_HTH_TetR-type_CS"/>
</dbReference>
<dbReference type="GO" id="GO:0000976">
    <property type="term" value="F:transcription cis-regulatory region binding"/>
    <property type="evidence" value="ECO:0007669"/>
    <property type="project" value="TreeGrafter"/>
</dbReference>
<dbReference type="Gene3D" id="1.10.357.10">
    <property type="entry name" value="Tetracycline Repressor, domain 2"/>
    <property type="match status" value="1"/>
</dbReference>
<sequence>MKQERAAHTRQSLIRSAAEAFEQHGYVRASLAQISSSAGVSTGALHFHFANKAALASTVEASAAVVLRRSAQAAQRPDLNALQQLISTSHALADQLCHDAVARAGYRLNCETPHRTGLELRGEWQECVRHLLARAAEDHLLADGIACEDLTTSVTAATIGFEVLGRRDFGWLSPASLTRFWRLVLPRWATAPTLAGLDPEQRPATT</sequence>
<dbReference type="GO" id="GO:0003700">
    <property type="term" value="F:DNA-binding transcription factor activity"/>
    <property type="evidence" value="ECO:0007669"/>
    <property type="project" value="TreeGrafter"/>
</dbReference>
<dbReference type="AlphaFoldDB" id="A0A0L8LS88"/>
<evidence type="ECO:0000256" key="2">
    <source>
        <dbReference type="ARBA" id="ARBA00023125"/>
    </source>
</evidence>
<dbReference type="eggNOG" id="COG1309">
    <property type="taxonomic scope" value="Bacteria"/>
</dbReference>
<dbReference type="NCBIfam" id="NF041196">
    <property type="entry name" value="ScbR_bind_reg"/>
    <property type="match status" value="1"/>
</dbReference>
<dbReference type="OrthoDB" id="3237195at2"/>
<dbReference type="InterPro" id="IPR050109">
    <property type="entry name" value="HTH-type_TetR-like_transc_reg"/>
</dbReference>
<keyword evidence="3" id="KW-0804">Transcription</keyword>
<evidence type="ECO:0000259" key="5">
    <source>
        <dbReference type="PROSITE" id="PS50977"/>
    </source>
</evidence>
<dbReference type="PRINTS" id="PR00455">
    <property type="entry name" value="HTHTETR"/>
</dbReference>
<keyword evidence="2 4" id="KW-0238">DNA-binding</keyword>
<dbReference type="InterPro" id="IPR009057">
    <property type="entry name" value="Homeodomain-like_sf"/>
</dbReference>
<dbReference type="PROSITE" id="PS01081">
    <property type="entry name" value="HTH_TETR_1"/>
    <property type="match status" value="1"/>
</dbReference>
<keyword evidence="1" id="KW-0805">Transcription regulation</keyword>
<accession>A0A0L8LS88</accession>
<reference evidence="7" key="1">
    <citation type="submission" date="2015-07" db="EMBL/GenBank/DDBJ databases">
        <authorList>
            <person name="Ju K.-S."/>
            <person name="Doroghazi J.R."/>
            <person name="Metcalf W.W."/>
        </authorList>
    </citation>
    <scope>NUCLEOTIDE SEQUENCE [LARGE SCALE GENOMIC DNA]</scope>
    <source>
        <strain evidence="7">NRRL 2290</strain>
    </source>
</reference>
<feature type="DNA-binding region" description="H-T-H motif" evidence="4">
    <location>
        <begin position="30"/>
        <end position="49"/>
    </location>
</feature>
<dbReference type="SUPFAM" id="SSF46689">
    <property type="entry name" value="Homeodomain-like"/>
    <property type="match status" value="1"/>
</dbReference>